<keyword evidence="2" id="KW-1185">Reference proteome</keyword>
<accession>A0A2N0Z281</accession>
<comment type="caution">
    <text evidence="1">The sequence shown here is derived from an EMBL/GenBank/DDBJ whole genome shotgun (WGS) entry which is preliminary data.</text>
</comment>
<name>A0A2N0Z281_9BACI</name>
<sequence>MRLIDERERKDFAIKLRDLVVCKKNNYMIIRDMPKLKGMKEDREFSIHLLNITTFELIDSYCNLGDASNFIQGFDEVLEVIPSYKLSIVASDTLG</sequence>
<proteinExistence type="predicted"/>
<protein>
    <submittedName>
        <fullName evidence="1">Uncharacterized protein</fullName>
    </submittedName>
</protein>
<dbReference type="Proteomes" id="UP000233375">
    <property type="component" value="Unassembled WGS sequence"/>
</dbReference>
<dbReference type="AlphaFoldDB" id="A0A2N0Z281"/>
<organism evidence="1 2">
    <name type="scientific">Niallia nealsonii</name>
    <dbReference type="NCBI Taxonomy" id="115979"/>
    <lineage>
        <taxon>Bacteria</taxon>
        <taxon>Bacillati</taxon>
        <taxon>Bacillota</taxon>
        <taxon>Bacilli</taxon>
        <taxon>Bacillales</taxon>
        <taxon>Bacillaceae</taxon>
        <taxon>Niallia</taxon>
    </lineage>
</organism>
<dbReference type="RefSeq" id="WP_101177351.1">
    <property type="nucleotide sequence ID" value="NZ_PISE01000022.1"/>
</dbReference>
<evidence type="ECO:0000313" key="1">
    <source>
        <dbReference type="EMBL" id="PKG23616.1"/>
    </source>
</evidence>
<gene>
    <name evidence="1" type="ORF">CWS01_11545</name>
</gene>
<evidence type="ECO:0000313" key="2">
    <source>
        <dbReference type="Proteomes" id="UP000233375"/>
    </source>
</evidence>
<reference evidence="1 2" key="1">
    <citation type="journal article" date="2003" name="Int. J. Syst. Evol. Microbiol.">
        <title>Bacillus nealsonii sp. nov., isolated from a spacecraft-assembly facility, whose spores are gamma-radiation resistant.</title>
        <authorList>
            <person name="Venkateswaran K."/>
            <person name="Kempf M."/>
            <person name="Chen F."/>
            <person name="Satomi M."/>
            <person name="Nicholson W."/>
            <person name="Kern R."/>
        </authorList>
    </citation>
    <scope>NUCLEOTIDE SEQUENCE [LARGE SCALE GENOMIC DNA]</scope>
    <source>
        <strain evidence="1 2">FO-92</strain>
    </source>
</reference>
<dbReference type="EMBL" id="PISE01000022">
    <property type="protein sequence ID" value="PKG23616.1"/>
    <property type="molecule type" value="Genomic_DNA"/>
</dbReference>